<reference evidence="2" key="1">
    <citation type="journal article" date="2015" name="Genome Announc.">
        <title>Draft genome sequence of the fungus Penicillium brasilianum MG11.</title>
        <authorList>
            <person name="Horn F."/>
            <person name="Linde J."/>
            <person name="Mattern D.J."/>
            <person name="Walther G."/>
            <person name="Guthke R."/>
            <person name="Brakhage A.A."/>
            <person name="Valiante V."/>
        </authorList>
    </citation>
    <scope>NUCLEOTIDE SEQUENCE [LARGE SCALE GENOMIC DNA]</scope>
    <source>
        <strain evidence="2">MG11</strain>
    </source>
</reference>
<evidence type="ECO:0000313" key="2">
    <source>
        <dbReference type="Proteomes" id="UP000042958"/>
    </source>
</evidence>
<dbReference type="OrthoDB" id="4207132at2759"/>
<organism evidence="1 2">
    <name type="scientific">Penicillium brasilianum</name>
    <dbReference type="NCBI Taxonomy" id="104259"/>
    <lineage>
        <taxon>Eukaryota</taxon>
        <taxon>Fungi</taxon>
        <taxon>Dikarya</taxon>
        <taxon>Ascomycota</taxon>
        <taxon>Pezizomycotina</taxon>
        <taxon>Eurotiomycetes</taxon>
        <taxon>Eurotiomycetidae</taxon>
        <taxon>Eurotiales</taxon>
        <taxon>Aspergillaceae</taxon>
        <taxon>Penicillium</taxon>
    </lineage>
</organism>
<accession>A0A0F7U2J2</accession>
<dbReference type="Proteomes" id="UP000042958">
    <property type="component" value="Unassembled WGS sequence"/>
</dbReference>
<name>A0A0F7U2J2_PENBI</name>
<sequence length="262" mass="30110">MSFPSSSWFHQGTDPGTIISLDQPIPSQWKILEKLNEHDFQAGEEIRQYPRVRSYAAAKFLCCDPRNPSRKAFLRVYLQVPIKNTEMQDPKTRSRQATNYTPGELTAHQTFTQKGFSNVPMLLGYKVSTQNESGLVPNGFAIWLAWEIVPGLRLGIDKLTDNYWSLSAVERERVRTAFKEALPQELEKGYEPYVPGLPYLVWHSQTGNLYFIGYFYGKKAERKDLRNIEIGPVFLAMYGLAKPSSDEWGEDDWNGDTTGWKW</sequence>
<proteinExistence type="predicted"/>
<dbReference type="EMBL" id="CDHK01000011">
    <property type="protein sequence ID" value="CEJ61532.1"/>
    <property type="molecule type" value="Genomic_DNA"/>
</dbReference>
<dbReference type="AlphaFoldDB" id="A0A0F7U2J2"/>
<evidence type="ECO:0000313" key="1">
    <source>
        <dbReference type="EMBL" id="CEJ61532.1"/>
    </source>
</evidence>
<gene>
    <name evidence="1" type="ORF">PMG11_10063</name>
</gene>
<keyword evidence="2" id="KW-1185">Reference proteome</keyword>
<protein>
    <submittedName>
        <fullName evidence="1">Uncharacterized protein</fullName>
    </submittedName>
</protein>
<dbReference type="STRING" id="104259.A0A0F7U2J2"/>